<evidence type="ECO:0000256" key="4">
    <source>
        <dbReference type="RuleBase" id="RU000411"/>
    </source>
</evidence>
<dbReference type="Pfam" id="PF00079">
    <property type="entry name" value="Serpin"/>
    <property type="match status" value="1"/>
</dbReference>
<keyword evidence="3" id="KW-0722">Serine protease inhibitor</keyword>
<proteinExistence type="inferred from homology"/>
<name>A0ABM1BY85_LIMPO</name>
<dbReference type="InterPro" id="IPR023795">
    <property type="entry name" value="Serpin_CS"/>
</dbReference>
<dbReference type="InterPro" id="IPR036186">
    <property type="entry name" value="Serpin_sf"/>
</dbReference>
<evidence type="ECO:0000256" key="2">
    <source>
        <dbReference type="ARBA" id="ARBA00022690"/>
    </source>
</evidence>
<dbReference type="SUPFAM" id="SSF56574">
    <property type="entry name" value="Serpins"/>
    <property type="match status" value="1"/>
</dbReference>
<dbReference type="CDD" id="cd19577">
    <property type="entry name" value="serpinJ_IRS-2-like"/>
    <property type="match status" value="1"/>
</dbReference>
<keyword evidence="2" id="KW-0646">Protease inhibitor</keyword>
<dbReference type="RefSeq" id="XP_013790947.1">
    <property type="nucleotide sequence ID" value="XM_013935493.2"/>
</dbReference>
<comment type="similarity">
    <text evidence="1 4">Belongs to the serpin family.</text>
</comment>
<organism evidence="6 7">
    <name type="scientific">Limulus polyphemus</name>
    <name type="common">Atlantic horseshoe crab</name>
    <dbReference type="NCBI Taxonomy" id="6850"/>
    <lineage>
        <taxon>Eukaryota</taxon>
        <taxon>Metazoa</taxon>
        <taxon>Ecdysozoa</taxon>
        <taxon>Arthropoda</taxon>
        <taxon>Chelicerata</taxon>
        <taxon>Merostomata</taxon>
        <taxon>Xiphosura</taxon>
        <taxon>Limulidae</taxon>
        <taxon>Limulus</taxon>
    </lineage>
</organism>
<dbReference type="InterPro" id="IPR000215">
    <property type="entry name" value="Serpin_fam"/>
</dbReference>
<dbReference type="Gene3D" id="2.30.39.10">
    <property type="entry name" value="Alpha-1-antitrypsin, domain 1"/>
    <property type="match status" value="1"/>
</dbReference>
<evidence type="ECO:0000313" key="7">
    <source>
        <dbReference type="RefSeq" id="XP_013790947.1"/>
    </source>
</evidence>
<dbReference type="GeneID" id="106474803"/>
<feature type="domain" description="Serpin" evidence="5">
    <location>
        <begin position="47"/>
        <end position="412"/>
    </location>
</feature>
<sequence length="412" mass="46523">MMTDSRKTTFILIMIFGNIYCRDIYFTESKQGTSVAKLSTAVNQFGVDLYKRLASRGNEQVFFSPFSLSTALTMAYLGAKGETAAEMRGTLGFLKAGLEVEEVSRSFYEAFELLGNGQRDYQLDLADMALIQNNYRVLDDYKRTLEGNLHADIKLVDFVYDGLGVKDSVNSWVSSKTHNKITSLLSKPLDSLTRLFLLNAVYFKGMWITQFDRKKTVHLPFFNQKRLSKSVPMMKVTSKFPYSYDNNLKYKVLELPYKGDRISMVIILPEKEYGLKNVESSLTSDSLNRLVNSLQVRKVDVTLPKFKLEDSPMVKQYLQDMGIKKAFSTAADFSGISGRQDLYVEDVLHKAVIEVNEEGSEAAAVTGVVISLKSASAHEEHIEIFNADHPFLFFIRDKVSGIILFMGSVNDL</sequence>
<keyword evidence="6" id="KW-1185">Reference proteome</keyword>
<dbReference type="PANTHER" id="PTHR11461">
    <property type="entry name" value="SERINE PROTEASE INHIBITOR, SERPIN"/>
    <property type="match status" value="1"/>
</dbReference>
<accession>A0ABM1BY85</accession>
<reference evidence="7" key="1">
    <citation type="submission" date="2025-08" db="UniProtKB">
        <authorList>
            <consortium name="RefSeq"/>
        </authorList>
    </citation>
    <scope>IDENTIFICATION</scope>
    <source>
        <tissue evidence="7">Muscle</tissue>
    </source>
</reference>
<dbReference type="InterPro" id="IPR042185">
    <property type="entry name" value="Serpin_sf_2"/>
</dbReference>
<evidence type="ECO:0000313" key="6">
    <source>
        <dbReference type="Proteomes" id="UP000694941"/>
    </source>
</evidence>
<evidence type="ECO:0000256" key="3">
    <source>
        <dbReference type="ARBA" id="ARBA00022900"/>
    </source>
</evidence>
<evidence type="ECO:0000256" key="1">
    <source>
        <dbReference type="ARBA" id="ARBA00009500"/>
    </source>
</evidence>
<gene>
    <name evidence="7" type="primary">LOC106474803</name>
</gene>
<protein>
    <submittedName>
        <fullName evidence="7">Leukocyte elastase inhibitor-like</fullName>
    </submittedName>
</protein>
<dbReference type="SMART" id="SM00093">
    <property type="entry name" value="SERPIN"/>
    <property type="match status" value="1"/>
</dbReference>
<evidence type="ECO:0000259" key="5">
    <source>
        <dbReference type="SMART" id="SM00093"/>
    </source>
</evidence>
<dbReference type="InterPro" id="IPR042178">
    <property type="entry name" value="Serpin_sf_1"/>
</dbReference>
<dbReference type="Proteomes" id="UP000694941">
    <property type="component" value="Unplaced"/>
</dbReference>
<dbReference type="InterPro" id="IPR023796">
    <property type="entry name" value="Serpin_dom"/>
</dbReference>
<dbReference type="PROSITE" id="PS00284">
    <property type="entry name" value="SERPIN"/>
    <property type="match status" value="1"/>
</dbReference>
<dbReference type="Gene3D" id="3.30.497.10">
    <property type="entry name" value="Antithrombin, subunit I, domain 2"/>
    <property type="match status" value="1"/>
</dbReference>
<dbReference type="PANTHER" id="PTHR11461:SF211">
    <property type="entry name" value="GH10112P-RELATED"/>
    <property type="match status" value="1"/>
</dbReference>